<dbReference type="Gene3D" id="1.20.140.10">
    <property type="entry name" value="Butyryl-CoA Dehydrogenase, subunit A, domain 3"/>
    <property type="match status" value="1"/>
</dbReference>
<evidence type="ECO:0000256" key="3">
    <source>
        <dbReference type="ARBA" id="ARBA00022827"/>
    </source>
</evidence>
<dbReference type="RefSeq" id="WP_191703051.1">
    <property type="nucleotide sequence ID" value="NZ_JACSPW010000003.1"/>
</dbReference>
<evidence type="ECO:0000313" key="5">
    <source>
        <dbReference type="EMBL" id="MBD8032456.1"/>
    </source>
</evidence>
<evidence type="ECO:0000259" key="4">
    <source>
        <dbReference type="Pfam" id="PF00441"/>
    </source>
</evidence>
<name>A0ABR8XKL8_9BACL</name>
<gene>
    <name evidence="5" type="ORF">H9632_05195</name>
</gene>
<dbReference type="SUPFAM" id="SSF56645">
    <property type="entry name" value="Acyl-CoA dehydrogenase NM domain-like"/>
    <property type="match status" value="1"/>
</dbReference>
<dbReference type="SUPFAM" id="SSF47203">
    <property type="entry name" value="Acyl-CoA dehydrogenase C-terminal domain-like"/>
    <property type="match status" value="1"/>
</dbReference>
<organism evidence="5 6">
    <name type="scientific">Solibacillus merdavium</name>
    <dbReference type="NCBI Taxonomy" id="2762218"/>
    <lineage>
        <taxon>Bacteria</taxon>
        <taxon>Bacillati</taxon>
        <taxon>Bacillota</taxon>
        <taxon>Bacilli</taxon>
        <taxon>Bacillales</taxon>
        <taxon>Caryophanaceae</taxon>
        <taxon>Solibacillus</taxon>
    </lineage>
</organism>
<dbReference type="PANTHER" id="PTHR42707:SF2">
    <property type="entry name" value="ACD11 DEHYDROGENASE"/>
    <property type="match status" value="1"/>
</dbReference>
<dbReference type="InterPro" id="IPR036250">
    <property type="entry name" value="AcylCo_DH-like_C"/>
</dbReference>
<evidence type="ECO:0000256" key="2">
    <source>
        <dbReference type="ARBA" id="ARBA00022630"/>
    </source>
</evidence>
<dbReference type="InterPro" id="IPR009100">
    <property type="entry name" value="AcylCoA_DH/oxidase_NM_dom_sf"/>
</dbReference>
<keyword evidence="3" id="KW-0274">FAD</keyword>
<dbReference type="PANTHER" id="PTHR42707">
    <property type="entry name" value="ACYL-COA DEHYDROGENASE"/>
    <property type="match status" value="1"/>
</dbReference>
<comment type="similarity">
    <text evidence="1">Belongs to the acyl-CoA dehydrogenase family.</text>
</comment>
<proteinExistence type="inferred from homology"/>
<accession>A0ABR8XKL8</accession>
<dbReference type="Pfam" id="PF00441">
    <property type="entry name" value="Acyl-CoA_dh_1"/>
    <property type="match status" value="1"/>
</dbReference>
<evidence type="ECO:0000313" key="6">
    <source>
        <dbReference type="Proteomes" id="UP000600565"/>
    </source>
</evidence>
<reference evidence="5 6" key="1">
    <citation type="submission" date="2020-08" db="EMBL/GenBank/DDBJ databases">
        <title>A Genomic Blueprint of the Chicken Gut Microbiome.</title>
        <authorList>
            <person name="Gilroy R."/>
            <person name="Ravi A."/>
            <person name="Getino M."/>
            <person name="Pursley I."/>
            <person name="Horton D.L."/>
            <person name="Alikhan N.-F."/>
            <person name="Baker D."/>
            <person name="Gharbi K."/>
            <person name="Hall N."/>
            <person name="Watson M."/>
            <person name="Adriaenssens E.M."/>
            <person name="Foster-Nyarko E."/>
            <person name="Jarju S."/>
            <person name="Secka A."/>
            <person name="Antonio M."/>
            <person name="Oren A."/>
            <person name="Chaudhuri R."/>
            <person name="La Ragione R.M."/>
            <person name="Hildebrand F."/>
            <person name="Pallen M.J."/>
        </authorList>
    </citation>
    <scope>NUCLEOTIDE SEQUENCE [LARGE SCALE GENOMIC DNA]</scope>
    <source>
        <strain evidence="5 6">Sa1YVA6</strain>
    </source>
</reference>
<dbReference type="EMBL" id="JACSPW010000003">
    <property type="protein sequence ID" value="MBD8032456.1"/>
    <property type="molecule type" value="Genomic_DNA"/>
</dbReference>
<evidence type="ECO:0000256" key="1">
    <source>
        <dbReference type="ARBA" id="ARBA00009347"/>
    </source>
</evidence>
<dbReference type="Gene3D" id="2.40.110.20">
    <property type="match status" value="1"/>
</dbReference>
<comment type="caution">
    <text evidence="5">The sequence shown here is derived from an EMBL/GenBank/DDBJ whole genome shotgun (WGS) entry which is preliminary data.</text>
</comment>
<keyword evidence="6" id="KW-1185">Reference proteome</keyword>
<protein>
    <submittedName>
        <fullName evidence="5">Acyl-CoA dehydrogenase family protein</fullName>
    </submittedName>
</protein>
<feature type="domain" description="Acyl-CoA dehydrogenase/oxidase C-terminal" evidence="4">
    <location>
        <begin position="285"/>
        <end position="443"/>
    </location>
</feature>
<keyword evidence="2" id="KW-0285">Flavoprotein</keyword>
<dbReference type="InterPro" id="IPR009075">
    <property type="entry name" value="AcylCo_DH/oxidase_C"/>
</dbReference>
<dbReference type="Proteomes" id="UP000600565">
    <property type="component" value="Unassembled WGS sequence"/>
</dbReference>
<sequence>MIEIDNNVKYSFEEFLSQRTALNDLDNPFLQKVLQNFTGSEFEDLMNTITPFSEKVSNDWRKAISEYARPENHPKIRHFDAFNNRIDRIIRPQEAVQITKEIFSEAIFSEQNVGYAGIVKRYLLHSNGEAAISCPLVCTDGLIALIEAFYDEVPEEVKYIHQHVKEGIDGDFGIGAQYMTEMQGGSDIPANVLKAVPDGDMYRLYGHKFFCSAVHSDYAVVTARIESTNHVATFIVPSWLPGNKEKEIRNHYEINRLKWKIGTSELPSGEIQYDGALAYKIGPENKGVALAVSLVLTRSRLDIGFGSGGFLMRAAREAKLYASFRDVFGRKIEQFPMAAAQLADLEYAAKRTVATAFDVYKRFEQLQNATELEAFAMRELILLQKIYTSKETVDKLRLAISIFGGNGAIEDFNDIARLFRDSLVNELWEGPRNVLLAQMYRDLLKSQWSIEDVLKQMFPQLSKDEITEYSNEIKEIASINLVDLPNAENMKAARRWEALWEELFVSYQENVTKPFEDLPIL</sequence>
<dbReference type="InterPro" id="IPR052904">
    <property type="entry name" value="Acyl-CoA_dehydrogenase-like"/>
</dbReference>